<accession>A0A873WWC6</accession>
<name>A0A873WWC6_9CAUD</name>
<evidence type="ECO:0000313" key="2">
    <source>
        <dbReference type="EMBL" id="QPB11237.1"/>
    </source>
</evidence>
<evidence type="ECO:0000256" key="1">
    <source>
        <dbReference type="SAM" id="MobiDB-lite"/>
    </source>
</evidence>
<keyword evidence="3" id="KW-1185">Reference proteome</keyword>
<reference evidence="2" key="1">
    <citation type="submission" date="2020-10" db="EMBL/GenBank/DDBJ databases">
        <authorList>
            <person name="Yerushalmy O."/>
            <person name="Gronovich N."/>
            <person name="Alkalay-Oren S."/>
            <person name="Coppenhagen-Glazer S."/>
            <person name="Hazan R."/>
        </authorList>
    </citation>
    <scope>NUCLEOTIDE SEQUENCE</scope>
</reference>
<dbReference type="EMBL" id="MW145136">
    <property type="protein sequence ID" value="QPB11237.1"/>
    <property type="molecule type" value="Genomic_DNA"/>
</dbReference>
<sequence length="242" mass="25425">MSQEATDVQAPAAAAPAAVPAEPVIKPAAVEPPAVEPKTDDAEIAYEETGDARMDYALGFVARAGFDADHPAIIAASEGNFGLLKAALAEKGVAGWEQAVALGEEAYKELVAKEGEKVEQIKSAVLDIAEQTGVDWEAAVVFAKENAAPEEIEKINSLLGDPFTAKLAALYITTAYRNNSDVDVPPQRQAVKPEAVPGNPGVSGGSLTRAEFAAEAGKLHKRMGDAYVQSPEYRALAARLQR</sequence>
<feature type="region of interest" description="Disordered" evidence="1">
    <location>
        <begin position="1"/>
        <end position="40"/>
    </location>
</feature>
<evidence type="ECO:0008006" key="4">
    <source>
        <dbReference type="Google" id="ProtNLM"/>
    </source>
</evidence>
<proteinExistence type="predicted"/>
<evidence type="ECO:0000313" key="3">
    <source>
        <dbReference type="Proteomes" id="UP000663393"/>
    </source>
</evidence>
<protein>
    <recommendedName>
        <fullName evidence="4">Scaffolding protein</fullName>
    </recommendedName>
</protein>
<dbReference type="Proteomes" id="UP000663393">
    <property type="component" value="Segment"/>
</dbReference>
<organism evidence="2 3">
    <name type="scientific">Providencia phage PSTNGR1</name>
    <dbReference type="NCBI Taxonomy" id="2783542"/>
    <lineage>
        <taxon>Viruses</taxon>
        <taxon>Duplodnaviria</taxon>
        <taxon>Heunggongvirae</taxon>
        <taxon>Uroviricota</taxon>
        <taxon>Caudoviricetes</taxon>
        <taxon>Autographivirales</taxon>
        <taxon>Autonotataviridae</taxon>
        <taxon>Jeruvirus</taxon>
        <taxon>Jeruvirus PSTNGR1</taxon>
    </lineage>
</organism>
<feature type="compositionally biased region" description="Low complexity" evidence="1">
    <location>
        <begin position="10"/>
        <end position="33"/>
    </location>
</feature>